<name>A0ABD2XH92_9HYME</name>
<keyword evidence="4" id="KW-1185">Reference proteome</keyword>
<dbReference type="PANTHER" id="PTHR31340:SF3">
    <property type="entry name" value="MITOCHONDRIAL GENOME MAINTENANCE EXONUCLEASE 1"/>
    <property type="match status" value="1"/>
</dbReference>
<proteinExistence type="inferred from homology"/>
<feature type="active site" evidence="1">
    <location>
        <position position="344"/>
    </location>
</feature>
<keyword evidence="1" id="KW-0269">Exonuclease</keyword>
<comment type="caution">
    <text evidence="3">The sequence shown here is derived from an EMBL/GenBank/DDBJ whole genome shotgun (WGS) entry which is preliminary data.</text>
</comment>
<keyword evidence="1" id="KW-0378">Hydrolase</keyword>
<feature type="active site" evidence="1">
    <location>
        <position position="357"/>
    </location>
</feature>
<dbReference type="AlphaFoldDB" id="A0ABD2XH92"/>
<dbReference type="InterPro" id="IPR011335">
    <property type="entry name" value="Restrct_endonuc-II-like"/>
</dbReference>
<feature type="region of interest" description="Disordered" evidence="2">
    <location>
        <begin position="163"/>
        <end position="188"/>
    </location>
</feature>
<reference evidence="3 4" key="1">
    <citation type="journal article" date="2024" name="bioRxiv">
        <title>A reference genome for Trichogramma kaykai: A tiny desert-dwelling parasitoid wasp with competing sex-ratio distorters.</title>
        <authorList>
            <person name="Culotta J."/>
            <person name="Lindsey A.R."/>
        </authorList>
    </citation>
    <scope>NUCLEOTIDE SEQUENCE [LARGE SCALE GENOMIC DNA]</scope>
    <source>
        <strain evidence="3 4">KSX58</strain>
    </source>
</reference>
<dbReference type="PANTHER" id="PTHR31340">
    <property type="entry name" value="MITOCHONDRIAL GENOME MAINTENANCE EXONUCLEASE 1"/>
    <property type="match status" value="1"/>
</dbReference>
<evidence type="ECO:0000313" key="4">
    <source>
        <dbReference type="Proteomes" id="UP001627154"/>
    </source>
</evidence>
<dbReference type="HAMAP" id="MF_03030">
    <property type="entry name" value="MGME1"/>
    <property type="match status" value="1"/>
</dbReference>
<feature type="active site" evidence="1">
    <location>
        <position position="359"/>
    </location>
</feature>
<gene>
    <name evidence="3" type="ORF">TKK_002530</name>
</gene>
<organism evidence="3 4">
    <name type="scientific">Trichogramma kaykai</name>
    <dbReference type="NCBI Taxonomy" id="54128"/>
    <lineage>
        <taxon>Eukaryota</taxon>
        <taxon>Metazoa</taxon>
        <taxon>Ecdysozoa</taxon>
        <taxon>Arthropoda</taxon>
        <taxon>Hexapoda</taxon>
        <taxon>Insecta</taxon>
        <taxon>Pterygota</taxon>
        <taxon>Neoptera</taxon>
        <taxon>Endopterygota</taxon>
        <taxon>Hymenoptera</taxon>
        <taxon>Apocrita</taxon>
        <taxon>Proctotrupomorpha</taxon>
        <taxon>Chalcidoidea</taxon>
        <taxon>Trichogrammatidae</taxon>
        <taxon>Trichogramma</taxon>
    </lineage>
</organism>
<dbReference type="Proteomes" id="UP001627154">
    <property type="component" value="Unassembled WGS sequence"/>
</dbReference>
<evidence type="ECO:0000256" key="2">
    <source>
        <dbReference type="SAM" id="MobiDB-lite"/>
    </source>
</evidence>
<dbReference type="GO" id="GO:0043504">
    <property type="term" value="P:mitochondrial DNA repair"/>
    <property type="evidence" value="ECO:0007669"/>
    <property type="project" value="UniProtKB-UniRule"/>
</dbReference>
<keyword evidence="1" id="KW-0540">Nuclease</keyword>
<protein>
    <recommendedName>
        <fullName evidence="1">Mitochondrial genome maintenance exonuclease 1</fullName>
        <ecNumber evidence="1">3.1.-.-</ecNumber>
    </recommendedName>
</protein>
<evidence type="ECO:0000256" key="1">
    <source>
        <dbReference type="HAMAP-Rule" id="MF_03030"/>
    </source>
</evidence>
<dbReference type="GO" id="GO:0008297">
    <property type="term" value="F:single-stranded DNA exodeoxyribonuclease activity"/>
    <property type="evidence" value="ECO:0007669"/>
    <property type="project" value="UniProtKB-UniRule"/>
</dbReference>
<dbReference type="SUPFAM" id="SSF52980">
    <property type="entry name" value="Restriction endonuclease-like"/>
    <property type="match status" value="1"/>
</dbReference>
<comment type="subcellular location">
    <subcellularLocation>
        <location evidence="1">Mitochondrion</location>
    </subcellularLocation>
</comment>
<comment type="function">
    <text evidence="1">Metal-dependent single-stranded DNA (ssDNA) exonuclease involved in mitochondrial genome maintenance.</text>
</comment>
<keyword evidence="1" id="KW-0496">Mitochondrion</keyword>
<dbReference type="GO" id="GO:0005739">
    <property type="term" value="C:mitochondrion"/>
    <property type="evidence" value="ECO:0007669"/>
    <property type="project" value="UniProtKB-SubCell"/>
</dbReference>
<sequence>MFGFKSLLTETAAGRSKLSNLVRWKSGKSITPGGEKIRRKHAEEKSLFGKILETKKQKTKRLKLEKEGKVKPKKKAAEYDSEFAWVLSSSKNLRRLTFEDAQSNDDKNCDNLQAIDKGDLIDVSSIKKSLKKKLNDVHQVSDSVQDEPQIDDTVQDDLYDIHPAERDLSKNAEKTDDAQTQTRIEKTDSTQKKYLLPKEIVNRILQFPILDRSKNLDKQWKLGTEPLKISAFNDKACLKYPSVTRILSASMSEEAKAVLERWKSNMIENLGLEKFEIYQKELLADGKLLHLAIMNKLTQIPYSVPDKIIPSFSSLEKVLKDISEVRAIESHVSHPRLMYRGIIDCIAFYRGELCVIDWKKSDKPKDTIGATYDAPLQIASYIGALNADTNYPFQIQKGIIVVAYTSGAPAKVFEIDEDNLQLYWKLWLQRYQGYLRASEQT</sequence>
<dbReference type="EC" id="3.1.-.-" evidence="1"/>
<accession>A0ABD2XH92</accession>
<comment type="similarity">
    <text evidence="1">Belongs to the MGME1 family.</text>
</comment>
<dbReference type="EMBL" id="JBJJXI010000022">
    <property type="protein sequence ID" value="KAL3404871.1"/>
    <property type="molecule type" value="Genomic_DNA"/>
</dbReference>
<evidence type="ECO:0000313" key="3">
    <source>
        <dbReference type="EMBL" id="KAL3404871.1"/>
    </source>
</evidence>